<evidence type="ECO:0000259" key="2">
    <source>
        <dbReference type="Pfam" id="PF01764"/>
    </source>
</evidence>
<protein>
    <submittedName>
        <fullName evidence="3">Lipase family protein</fullName>
    </submittedName>
</protein>
<dbReference type="OrthoDB" id="927373at2"/>
<keyword evidence="1" id="KW-0732">Signal</keyword>
<feature type="domain" description="Fungal lipase-type" evidence="2">
    <location>
        <begin position="86"/>
        <end position="241"/>
    </location>
</feature>
<dbReference type="AlphaFoldDB" id="A0A3P1CVP2"/>
<dbReference type="SUPFAM" id="SSF53474">
    <property type="entry name" value="alpha/beta-Hydrolases"/>
    <property type="match status" value="1"/>
</dbReference>
<feature type="signal peptide" evidence="1">
    <location>
        <begin position="1"/>
        <end position="21"/>
    </location>
</feature>
<dbReference type="InterPro" id="IPR002921">
    <property type="entry name" value="Fungal_lipase-type"/>
</dbReference>
<evidence type="ECO:0000256" key="1">
    <source>
        <dbReference type="SAM" id="SignalP"/>
    </source>
</evidence>
<sequence length="367" mass="41637">MKKLSVLVLLVQIAVVTCVSAQNRLQPGFNLQEYLDLLGVAGQQYDSLPPIEKPPVSPDYKFVYRSPVVGLFNRWALWVRNDRVAVIDIRGTTVDVPSWLENFYAAMVPATGSLTLNDSTKFEYQLASDPKALVHVGWLIGLGSLAPTLLTQIRAQYASGVRDFLLMGHSQGAALTILLRSHLHYLIQKGELPKDLVIKAYCSAAPKPGNLFYAYDYEFITRNGWAHTIVNAADWVPETPFSLQTLDDFNTTNPFHDVKSTLKKQPLPVRLYAGTIYRKLNNRSKKSQRTFEKYLGGLLSKLIRKSLPQYQPPTYVHSSNYMRAGSPIVLQPDEAYRQEFPDDPKKVFQHHGFRPYYSLAKRQYQPE</sequence>
<proteinExistence type="predicted"/>
<dbReference type="Gene3D" id="3.40.50.1820">
    <property type="entry name" value="alpha/beta hydrolase"/>
    <property type="match status" value="1"/>
</dbReference>
<gene>
    <name evidence="3" type="ORF">EHT87_03430</name>
</gene>
<comment type="caution">
    <text evidence="3">The sequence shown here is derived from an EMBL/GenBank/DDBJ whole genome shotgun (WGS) entry which is preliminary data.</text>
</comment>
<dbReference type="Proteomes" id="UP000274271">
    <property type="component" value="Unassembled WGS sequence"/>
</dbReference>
<dbReference type="InterPro" id="IPR029058">
    <property type="entry name" value="AB_hydrolase_fold"/>
</dbReference>
<dbReference type="RefSeq" id="WP_124903873.1">
    <property type="nucleotide sequence ID" value="NZ_RQJP01000001.1"/>
</dbReference>
<dbReference type="Pfam" id="PF01764">
    <property type="entry name" value="Lipase_3"/>
    <property type="match status" value="1"/>
</dbReference>
<accession>A0A3P1CVP2</accession>
<keyword evidence="4" id="KW-1185">Reference proteome</keyword>
<organism evidence="3 4">
    <name type="scientific">Larkinella knui</name>
    <dbReference type="NCBI Taxonomy" id="2025310"/>
    <lineage>
        <taxon>Bacteria</taxon>
        <taxon>Pseudomonadati</taxon>
        <taxon>Bacteroidota</taxon>
        <taxon>Cytophagia</taxon>
        <taxon>Cytophagales</taxon>
        <taxon>Spirosomataceae</taxon>
        <taxon>Larkinella</taxon>
    </lineage>
</organism>
<dbReference type="GO" id="GO:0006629">
    <property type="term" value="P:lipid metabolic process"/>
    <property type="evidence" value="ECO:0007669"/>
    <property type="project" value="InterPro"/>
</dbReference>
<evidence type="ECO:0000313" key="3">
    <source>
        <dbReference type="EMBL" id="RRB17349.1"/>
    </source>
</evidence>
<reference evidence="3 4" key="1">
    <citation type="submission" date="2018-11" db="EMBL/GenBank/DDBJ databases">
        <authorList>
            <person name="Zhou Z."/>
            <person name="Wang G."/>
        </authorList>
    </citation>
    <scope>NUCLEOTIDE SEQUENCE [LARGE SCALE GENOMIC DNA]</scope>
    <source>
        <strain evidence="3 4">KCTC42998</strain>
    </source>
</reference>
<dbReference type="EMBL" id="RQJP01000001">
    <property type="protein sequence ID" value="RRB17349.1"/>
    <property type="molecule type" value="Genomic_DNA"/>
</dbReference>
<name>A0A3P1CVP2_9BACT</name>
<feature type="chain" id="PRO_5018052678" evidence="1">
    <location>
        <begin position="22"/>
        <end position="367"/>
    </location>
</feature>
<evidence type="ECO:0000313" key="4">
    <source>
        <dbReference type="Proteomes" id="UP000274271"/>
    </source>
</evidence>